<dbReference type="AlphaFoldDB" id="A0AB38C7C0"/>
<accession>A0AB38C7C0</accession>
<dbReference type="EMBL" id="FPKH01000001">
    <property type="protein sequence ID" value="SFX46894.1"/>
    <property type="molecule type" value="Genomic_DNA"/>
</dbReference>
<protein>
    <submittedName>
        <fullName evidence="1">Uncharacterized protein</fullName>
    </submittedName>
</protein>
<dbReference type="Proteomes" id="UP000182489">
    <property type="component" value="Unassembled WGS sequence"/>
</dbReference>
<evidence type="ECO:0000313" key="2">
    <source>
        <dbReference type="Proteomes" id="UP000182489"/>
    </source>
</evidence>
<proteinExistence type="predicted"/>
<reference evidence="1 2" key="1">
    <citation type="submission" date="2016-11" db="EMBL/GenBank/DDBJ databases">
        <authorList>
            <person name="Varghese N."/>
            <person name="Submissions S."/>
        </authorList>
    </citation>
    <scope>NUCLEOTIDE SEQUENCE [LARGE SCALE GENOMIC DNA]</scope>
    <source>
        <strain evidence="1 2">NFR18</strain>
    </source>
</reference>
<organism evidence="1 2">
    <name type="scientific">Janthinobacterium lividum</name>
    <dbReference type="NCBI Taxonomy" id="29581"/>
    <lineage>
        <taxon>Bacteria</taxon>
        <taxon>Pseudomonadati</taxon>
        <taxon>Pseudomonadota</taxon>
        <taxon>Betaproteobacteria</taxon>
        <taxon>Burkholderiales</taxon>
        <taxon>Oxalobacteraceae</taxon>
        <taxon>Janthinobacterium</taxon>
    </lineage>
</organism>
<gene>
    <name evidence="1" type="ORF">SAMN03097694_2338</name>
</gene>
<sequence>MIRDFLLRHNINYSYDKFSNRYQGIIRGAMNERGVDCAVVVYINVTNEGKYLSSEFVESYTGI</sequence>
<comment type="caution">
    <text evidence="1">The sequence shown here is derived from an EMBL/GenBank/DDBJ whole genome shotgun (WGS) entry which is preliminary data.</text>
</comment>
<name>A0AB38C7C0_9BURK</name>
<evidence type="ECO:0000313" key="1">
    <source>
        <dbReference type="EMBL" id="SFX46894.1"/>
    </source>
</evidence>